<proteinExistence type="predicted"/>
<dbReference type="InterPro" id="IPR013087">
    <property type="entry name" value="Znf_C2H2_type"/>
</dbReference>
<dbReference type="OMA" id="IKSEICP"/>
<keyword evidence="5" id="KW-0805">Transcription regulation</keyword>
<evidence type="ECO:0000259" key="9">
    <source>
        <dbReference type="PROSITE" id="PS50157"/>
    </source>
</evidence>
<feature type="domain" description="C2H2-type" evidence="9">
    <location>
        <begin position="230"/>
        <end position="257"/>
    </location>
</feature>
<dbReference type="PANTHER" id="PTHR45988">
    <property type="entry name" value="C2H2 TYPE ZINC FINGER TRANSCRIPTION FACTOR FAMILY-RELATED"/>
    <property type="match status" value="1"/>
</dbReference>
<dbReference type="EnsemblPlants" id="OB04G23030.1">
    <property type="protein sequence ID" value="OB04G23030.1"/>
    <property type="gene ID" value="OB04G23030"/>
</dbReference>
<dbReference type="InterPro" id="IPR044653">
    <property type="entry name" value="AZF1/2/3-like"/>
</dbReference>
<reference evidence="10" key="1">
    <citation type="journal article" date="2013" name="Nat. Commun.">
        <title>Whole-genome sequencing of Oryza brachyantha reveals mechanisms underlying Oryza genome evolution.</title>
        <authorList>
            <person name="Chen J."/>
            <person name="Huang Q."/>
            <person name="Gao D."/>
            <person name="Wang J."/>
            <person name="Lang Y."/>
            <person name="Liu T."/>
            <person name="Li B."/>
            <person name="Bai Z."/>
            <person name="Luis Goicoechea J."/>
            <person name="Liang C."/>
            <person name="Chen C."/>
            <person name="Zhang W."/>
            <person name="Sun S."/>
            <person name="Liao Y."/>
            <person name="Zhang X."/>
            <person name="Yang L."/>
            <person name="Song C."/>
            <person name="Wang M."/>
            <person name="Shi J."/>
            <person name="Liu G."/>
            <person name="Liu J."/>
            <person name="Zhou H."/>
            <person name="Zhou W."/>
            <person name="Yu Q."/>
            <person name="An N."/>
            <person name="Chen Y."/>
            <person name="Cai Q."/>
            <person name="Wang B."/>
            <person name="Liu B."/>
            <person name="Min J."/>
            <person name="Huang Y."/>
            <person name="Wu H."/>
            <person name="Li Z."/>
            <person name="Zhang Y."/>
            <person name="Yin Y."/>
            <person name="Song W."/>
            <person name="Jiang J."/>
            <person name="Jackson S.A."/>
            <person name="Wing R.A."/>
            <person name="Wang J."/>
            <person name="Chen M."/>
        </authorList>
    </citation>
    <scope>NUCLEOTIDE SEQUENCE [LARGE SCALE GENOMIC DNA]</scope>
    <source>
        <strain evidence="10">cv. IRGC 101232</strain>
    </source>
</reference>
<name>J3LYS8_ORYBR</name>
<keyword evidence="1" id="KW-0479">Metal-binding</keyword>
<dbReference type="GO" id="GO:0008270">
    <property type="term" value="F:zinc ion binding"/>
    <property type="evidence" value="ECO:0007669"/>
    <property type="project" value="UniProtKB-KW"/>
</dbReference>
<feature type="region of interest" description="Disordered" evidence="8">
    <location>
        <begin position="365"/>
        <end position="419"/>
    </location>
</feature>
<dbReference type="PROSITE" id="PS50157">
    <property type="entry name" value="ZINC_FINGER_C2H2_2"/>
    <property type="match status" value="3"/>
</dbReference>
<evidence type="ECO:0000256" key="6">
    <source>
        <dbReference type="ARBA" id="ARBA00023163"/>
    </source>
</evidence>
<dbReference type="GO" id="GO:0003700">
    <property type="term" value="F:DNA-binding transcription factor activity"/>
    <property type="evidence" value="ECO:0007669"/>
    <property type="project" value="InterPro"/>
</dbReference>
<feature type="region of interest" description="Disordered" evidence="8">
    <location>
        <begin position="163"/>
        <end position="226"/>
    </location>
</feature>
<keyword evidence="4" id="KW-0862">Zinc</keyword>
<dbReference type="Proteomes" id="UP000006038">
    <property type="component" value="Chromosome 4"/>
</dbReference>
<keyword evidence="6" id="KW-0804">Transcription</keyword>
<reference evidence="10" key="2">
    <citation type="submission" date="2013-04" db="UniProtKB">
        <authorList>
            <consortium name="EnsemblPlants"/>
        </authorList>
    </citation>
    <scope>IDENTIFICATION</scope>
</reference>
<dbReference type="eggNOG" id="KOG1721">
    <property type="taxonomic scope" value="Eukaryota"/>
</dbReference>
<accession>J3LYS8</accession>
<keyword evidence="2" id="KW-0677">Repeat</keyword>
<dbReference type="SUPFAM" id="SSF57667">
    <property type="entry name" value="beta-beta-alpha zinc fingers"/>
    <property type="match status" value="1"/>
</dbReference>
<dbReference type="PANTHER" id="PTHR45988:SF80">
    <property type="entry name" value="C2H2-TYPE DOMAIN-CONTAINING PROTEIN"/>
    <property type="match status" value="1"/>
</dbReference>
<feature type="region of interest" description="Disordered" evidence="8">
    <location>
        <begin position="1"/>
        <end position="30"/>
    </location>
</feature>
<dbReference type="Gramene" id="OB04G23030.1">
    <property type="protein sequence ID" value="OB04G23030.1"/>
    <property type="gene ID" value="OB04G23030"/>
</dbReference>
<feature type="compositionally biased region" description="Pro residues" evidence="8">
    <location>
        <begin position="200"/>
        <end position="217"/>
    </location>
</feature>
<dbReference type="GO" id="GO:0000976">
    <property type="term" value="F:transcription cis-regulatory region binding"/>
    <property type="evidence" value="ECO:0007669"/>
    <property type="project" value="TreeGrafter"/>
</dbReference>
<dbReference type="Gene3D" id="3.30.160.60">
    <property type="entry name" value="Classic Zinc Finger"/>
    <property type="match status" value="1"/>
</dbReference>
<keyword evidence="11" id="KW-1185">Reference proteome</keyword>
<feature type="domain" description="C2H2-type" evidence="9">
    <location>
        <begin position="56"/>
        <end position="83"/>
    </location>
</feature>
<organism evidence="10">
    <name type="scientific">Oryza brachyantha</name>
    <name type="common">malo sina</name>
    <dbReference type="NCBI Taxonomy" id="4533"/>
    <lineage>
        <taxon>Eukaryota</taxon>
        <taxon>Viridiplantae</taxon>
        <taxon>Streptophyta</taxon>
        <taxon>Embryophyta</taxon>
        <taxon>Tracheophyta</taxon>
        <taxon>Spermatophyta</taxon>
        <taxon>Magnoliopsida</taxon>
        <taxon>Liliopsida</taxon>
        <taxon>Poales</taxon>
        <taxon>Poaceae</taxon>
        <taxon>BOP clade</taxon>
        <taxon>Oryzoideae</taxon>
        <taxon>Oryzeae</taxon>
        <taxon>Oryzinae</taxon>
        <taxon>Oryza</taxon>
    </lineage>
</organism>
<feature type="compositionally biased region" description="Low complexity" evidence="8">
    <location>
        <begin position="365"/>
        <end position="382"/>
    </location>
</feature>
<dbReference type="Pfam" id="PF13912">
    <property type="entry name" value="zf-C2H2_6"/>
    <property type="match status" value="3"/>
</dbReference>
<evidence type="ECO:0000313" key="11">
    <source>
        <dbReference type="Proteomes" id="UP000006038"/>
    </source>
</evidence>
<dbReference type="InterPro" id="IPR036236">
    <property type="entry name" value="Znf_C2H2_sf"/>
</dbReference>
<evidence type="ECO:0000256" key="4">
    <source>
        <dbReference type="ARBA" id="ARBA00022833"/>
    </source>
</evidence>
<evidence type="ECO:0000256" key="8">
    <source>
        <dbReference type="SAM" id="MobiDB-lite"/>
    </source>
</evidence>
<evidence type="ECO:0000313" key="10">
    <source>
        <dbReference type="EnsemblPlants" id="OB04G23030.1"/>
    </source>
</evidence>
<evidence type="ECO:0000256" key="2">
    <source>
        <dbReference type="ARBA" id="ARBA00022737"/>
    </source>
</evidence>
<evidence type="ECO:0000256" key="1">
    <source>
        <dbReference type="ARBA" id="ARBA00022723"/>
    </source>
</evidence>
<keyword evidence="3 7" id="KW-0863">Zinc-finger</keyword>
<dbReference type="SMART" id="SM00355">
    <property type="entry name" value="ZnF_C2H2"/>
    <property type="match status" value="3"/>
</dbReference>
<evidence type="ECO:0000256" key="7">
    <source>
        <dbReference type="PROSITE-ProRule" id="PRU00042"/>
    </source>
</evidence>
<feature type="compositionally biased region" description="Basic and acidic residues" evidence="8">
    <location>
        <begin position="408"/>
        <end position="419"/>
    </location>
</feature>
<protein>
    <recommendedName>
        <fullName evidence="9">C2H2-type domain-containing protein</fullName>
    </recommendedName>
</protein>
<evidence type="ECO:0000256" key="3">
    <source>
        <dbReference type="ARBA" id="ARBA00022771"/>
    </source>
</evidence>
<dbReference type="PROSITE" id="PS00028">
    <property type="entry name" value="ZINC_FINGER_C2H2_1"/>
    <property type="match status" value="3"/>
</dbReference>
<dbReference type="HOGENOM" id="CLU_656179_0_0_1"/>
<dbReference type="STRING" id="4533.J3LYS8"/>
<sequence length="419" mass="43793">MTAAAAAKVDATDDEEPPAPAELAPKAASQKKVVEVQGAGLGDGAVDAAPPVREDLTCPECGKAFLSDKAMYGHLRSHPQRRSRYKGAAAAADEGFMGGVTRTRKVAQKEAALGDHHHPGRSPGFVVQEEPEKAALKEHVAAVTAEPHMPEPRTPVKLGPIAEAPILGDKNRPADTPLSSSRRTKYPVKPGSHGVEQQSPPAPAPPAADVGPPPPPVVRRIPSPASDKKFGCPVCPRTFSSYQALGGHTTMHKRELRRSAQQRQHDAHSILAQQLHGVVDAPVVAASGRGPVEEGLVSPPAAAPPKETFQCAKCYMIFPTGQALGGHKRKHFLEKEQLRPSITPSPQTTATTEPAPLVAHANPASPIASAASPAPMAKPVPSGGSTPETPIGAAAAEQPGINIFDLNELPKDHEGENQP</sequence>
<evidence type="ECO:0000256" key="5">
    <source>
        <dbReference type="ARBA" id="ARBA00023015"/>
    </source>
</evidence>
<dbReference type="GO" id="GO:0005634">
    <property type="term" value="C:nucleus"/>
    <property type="evidence" value="ECO:0007669"/>
    <property type="project" value="TreeGrafter"/>
</dbReference>
<feature type="domain" description="C2H2-type" evidence="9">
    <location>
        <begin position="309"/>
        <end position="336"/>
    </location>
</feature>
<dbReference type="AlphaFoldDB" id="J3LYS8"/>